<dbReference type="AlphaFoldDB" id="A0A0L0CV89"/>
<dbReference type="EMBL" id="GG664101">
    <property type="protein sequence ID" value="KNC36360.1"/>
    <property type="molecule type" value="Genomic_DNA"/>
</dbReference>
<proteinExistence type="predicted"/>
<gene>
    <name evidence="1" type="ORF">PFLG_01443</name>
</gene>
<reference evidence="2" key="2">
    <citation type="submission" date="2015-07" db="EMBL/GenBank/DDBJ databases">
        <title>The genome sequence of Plasmodium falciparum RAJ116.</title>
        <authorList>
            <consortium name="The Broad Institute Genome Sequencing Platform"/>
            <person name="Volkman S.K."/>
            <person name="Neafsey D.E."/>
            <person name="Dash A.P."/>
            <person name="Chitnis C.E."/>
            <person name="Hartl D.L."/>
            <person name="Young S.K."/>
            <person name="Kodira C.D."/>
            <person name="Zeng Q."/>
            <person name="Koehrsen M."/>
            <person name="Godfrey P."/>
            <person name="Alvarado L."/>
            <person name="Berlin A."/>
            <person name="Borenstein D."/>
            <person name="Chen Z."/>
            <person name="Engels R."/>
            <person name="Freedman E."/>
            <person name="Gellesch M."/>
            <person name="Goldberg J."/>
            <person name="Griggs A."/>
            <person name="Gujja S."/>
            <person name="Heiman D."/>
            <person name="Hepburn T."/>
            <person name="Howarth C."/>
            <person name="Jen D."/>
            <person name="Larson L."/>
            <person name="Lewis B."/>
            <person name="Mehta T."/>
            <person name="Park D."/>
            <person name="Pearson M."/>
            <person name="Roberts A."/>
            <person name="Saif S."/>
            <person name="Shea T."/>
            <person name="Shenoy N."/>
            <person name="Sisk P."/>
            <person name="Stolte C."/>
            <person name="Sykes S."/>
            <person name="Walk T."/>
            <person name="White J."/>
            <person name="Yandava C."/>
            <person name="Wirth D.F."/>
            <person name="Nusbaum C."/>
            <person name="Birren B."/>
        </authorList>
    </citation>
    <scope>NUCLEOTIDE SEQUENCE [LARGE SCALE GENOMIC DNA]</scope>
    <source>
        <strain evidence="2">RAJ116</strain>
    </source>
</reference>
<reference evidence="2" key="1">
    <citation type="submission" date="2015-07" db="EMBL/GenBank/DDBJ databases">
        <title>Annotation of Plasmodium falciparum RAJ116.</title>
        <authorList>
            <consortium name="The Broad Institute Genome Sequencing Platform"/>
            <person name="Volkman S.K."/>
            <person name="Neafsey D.E."/>
            <person name="Dash A.P."/>
            <person name="Chitnis C.E."/>
            <person name="Hartl D.L."/>
            <person name="Young S.K."/>
            <person name="Zeng Q."/>
            <person name="Koehrsen M."/>
            <person name="Alvarado L."/>
            <person name="Berlin A."/>
            <person name="Borenstein D."/>
            <person name="Chapman S.B."/>
            <person name="Chen Z."/>
            <person name="Engels R."/>
            <person name="Freedman E."/>
            <person name="Gellesch M."/>
            <person name="Goldberg J."/>
            <person name="Griggs A."/>
            <person name="Gujja S."/>
            <person name="Heilman E.R."/>
            <person name="Heiman D.I."/>
            <person name="Howarth C."/>
            <person name="Jen D."/>
            <person name="Larson L."/>
            <person name="Mehta T."/>
            <person name="Neiman D."/>
            <person name="Park D."/>
            <person name="Pearson M."/>
            <person name="Roberts A."/>
            <person name="Saif S."/>
            <person name="Shea T."/>
            <person name="Shenoy N."/>
            <person name="Sisk P."/>
            <person name="Stolte C."/>
            <person name="Sykes S."/>
            <person name="Walk T."/>
            <person name="White J."/>
            <person name="Yandava C."/>
            <person name="Haas B."/>
            <person name="Henn M.R."/>
            <person name="Nusbaum C."/>
            <person name="Birren B."/>
        </authorList>
    </citation>
    <scope>NUCLEOTIDE SEQUENCE [LARGE SCALE GENOMIC DNA]</scope>
    <source>
        <strain evidence="2">RAJ116</strain>
    </source>
</reference>
<organism evidence="1 2">
    <name type="scientific">Plasmodium falciparum RAJ116</name>
    <dbReference type="NCBI Taxonomy" id="580058"/>
    <lineage>
        <taxon>Eukaryota</taxon>
        <taxon>Sar</taxon>
        <taxon>Alveolata</taxon>
        <taxon>Apicomplexa</taxon>
        <taxon>Aconoidasida</taxon>
        <taxon>Haemosporida</taxon>
        <taxon>Plasmodiidae</taxon>
        <taxon>Plasmodium</taxon>
        <taxon>Plasmodium (Laverania)</taxon>
    </lineage>
</organism>
<evidence type="ECO:0000313" key="2">
    <source>
        <dbReference type="Proteomes" id="UP000054566"/>
    </source>
</evidence>
<name>A0A0L0CV89_PLAFA</name>
<accession>A0A0L0CV89</accession>
<evidence type="ECO:0000313" key="1">
    <source>
        <dbReference type="EMBL" id="KNC36360.1"/>
    </source>
</evidence>
<protein>
    <submittedName>
        <fullName evidence="1">Uncharacterized protein</fullName>
    </submittedName>
</protein>
<dbReference type="Proteomes" id="UP000054566">
    <property type="component" value="Unassembled WGS sequence"/>
</dbReference>
<sequence>MKLSVLYLVVSLYFFDRKIVCNKKNGKSKSNNHNYFNNTTKHIDKQVIYNLPENDNLFHVLKYLIHGENKNILYDVDESLYTKIENKEYITKEDLLRTLALIEKKNVDCNDNIKKVKIAKLLIDINDLLRTNYIILDDYKEINKNDLTKNGFLLKLQNSLNKRDMGNSKRVTQDIILRKSIFRKKLIIYEYIK</sequence>